<reference evidence="3 4" key="1">
    <citation type="journal article" date="2023" name="bioRxiv">
        <title>High-quality genome assemblies of four members of thePodospora anserinaspecies complex.</title>
        <authorList>
            <person name="Ament-Velasquez S.L."/>
            <person name="Vogan A.A."/>
            <person name="Wallerman O."/>
            <person name="Hartmann F."/>
            <person name="Gautier V."/>
            <person name="Silar P."/>
            <person name="Giraud T."/>
            <person name="Johannesson H."/>
        </authorList>
    </citation>
    <scope>NUCLEOTIDE SEQUENCE [LARGE SCALE GENOMIC DNA]</scope>
    <source>
        <strain evidence="3 4">CBS 415.72m</strain>
    </source>
</reference>
<accession>A0ABR0G5A7</accession>
<protein>
    <submittedName>
        <fullName evidence="3">Uncharacterized protein</fullName>
    </submittedName>
</protein>
<proteinExistence type="predicted"/>
<evidence type="ECO:0000256" key="1">
    <source>
        <dbReference type="SAM" id="Coils"/>
    </source>
</evidence>
<dbReference type="GeneID" id="87904189"/>
<comment type="caution">
    <text evidence="3">The sequence shown here is derived from an EMBL/GenBank/DDBJ whole genome shotgun (WGS) entry which is preliminary data.</text>
</comment>
<feature type="coiled-coil region" evidence="1">
    <location>
        <begin position="86"/>
        <end position="120"/>
    </location>
</feature>
<organism evidence="3 4">
    <name type="scientific">Podospora pseudocomata</name>
    <dbReference type="NCBI Taxonomy" id="2093779"/>
    <lineage>
        <taxon>Eukaryota</taxon>
        <taxon>Fungi</taxon>
        <taxon>Dikarya</taxon>
        <taxon>Ascomycota</taxon>
        <taxon>Pezizomycotina</taxon>
        <taxon>Sordariomycetes</taxon>
        <taxon>Sordariomycetidae</taxon>
        <taxon>Sordariales</taxon>
        <taxon>Podosporaceae</taxon>
        <taxon>Podospora</taxon>
    </lineage>
</organism>
<evidence type="ECO:0000256" key="2">
    <source>
        <dbReference type="SAM" id="MobiDB-lite"/>
    </source>
</evidence>
<feature type="compositionally biased region" description="Polar residues" evidence="2">
    <location>
        <begin position="230"/>
        <end position="247"/>
    </location>
</feature>
<feature type="region of interest" description="Disordered" evidence="2">
    <location>
        <begin position="204"/>
        <end position="259"/>
    </location>
</feature>
<sequence>MSFEGIQSLEELTQVYEYLFNQFVLDMDYGHKAFLDKLVNTRYSIQKALENLEKRTAELLYEKKKWYNWVRDAQDDQDKNREKEQKKRFKQEHALFQRHKRELEARLAAARAKEEERSQAAYLEEILTERMAASASEDSEESSWDPIENVVENTRGQYLDLIRHFLWIEPPIVENKEEEVCVHPTPAGAPGVGGGAEAAIEKEDEMTAAEKKKARKRAKKKSSKTAAAAQNQEAGSSVATGKSQPQPDKSKIESKEDVRKRLKEGVEKDYSHINRPMLIGTAQNPAELAKRTAPVKDEDFVKLIADITEIKELLFCRQVMSRSALLPAALKANSLGEFLADPSISDSDLLDLCIQVEQPSLQALRDACADFVRGDEPDKDEDDEDGEDDKYGLVTEYIHHHYRYGALEDLYREALSSMSRRVLRGSDKLFKDIAEDEKPKDKKMKGFVPFFIDLTAQQETTYNQLGTTRRKVLRKQSLVVEARNFICAHMKRNDPVSRRFIQYALMRPDEHFILVRDGKTGRIGDAPEDYNRWIVRSRS</sequence>
<dbReference type="RefSeq" id="XP_062739890.1">
    <property type="nucleotide sequence ID" value="XM_062884342.1"/>
</dbReference>
<feature type="compositionally biased region" description="Basic and acidic residues" evidence="2">
    <location>
        <begin position="248"/>
        <end position="259"/>
    </location>
</feature>
<keyword evidence="1" id="KW-0175">Coiled coil</keyword>
<name>A0ABR0G5A7_9PEZI</name>
<evidence type="ECO:0000313" key="4">
    <source>
        <dbReference type="Proteomes" id="UP001323405"/>
    </source>
</evidence>
<evidence type="ECO:0000313" key="3">
    <source>
        <dbReference type="EMBL" id="KAK4650915.1"/>
    </source>
</evidence>
<keyword evidence="4" id="KW-1185">Reference proteome</keyword>
<feature type="compositionally biased region" description="Basic residues" evidence="2">
    <location>
        <begin position="212"/>
        <end position="223"/>
    </location>
</feature>
<gene>
    <name evidence="3" type="ORF">QC762_0114980</name>
</gene>
<dbReference type="Proteomes" id="UP001323405">
    <property type="component" value="Unassembled WGS sequence"/>
</dbReference>
<dbReference type="EMBL" id="JAFFHA010000009">
    <property type="protein sequence ID" value="KAK4650915.1"/>
    <property type="molecule type" value="Genomic_DNA"/>
</dbReference>